<evidence type="ECO:0000256" key="1">
    <source>
        <dbReference type="ARBA" id="ARBA00000083"/>
    </source>
</evidence>
<feature type="domain" description="NAD-dependent epimerase/dehydratase" evidence="11">
    <location>
        <begin position="7"/>
        <end position="255"/>
    </location>
</feature>
<accession>A0ABS3MRC5</accession>
<dbReference type="Pfam" id="PF01370">
    <property type="entry name" value="Epimerase"/>
    <property type="match status" value="1"/>
</dbReference>
<comment type="subunit">
    <text evidence="10">Homodimer.</text>
</comment>
<evidence type="ECO:0000256" key="6">
    <source>
        <dbReference type="ARBA" id="ARBA00018569"/>
    </source>
</evidence>
<name>A0ABS3MRC5_9BRAD</name>
<keyword evidence="9 10" id="KW-0119">Carbohydrate metabolism</keyword>
<dbReference type="NCBIfam" id="TIGR01179">
    <property type="entry name" value="galE"/>
    <property type="match status" value="1"/>
</dbReference>
<evidence type="ECO:0000256" key="2">
    <source>
        <dbReference type="ARBA" id="ARBA00001911"/>
    </source>
</evidence>
<dbReference type="GO" id="GO:0003978">
    <property type="term" value="F:UDP-glucose 4-epimerase activity"/>
    <property type="evidence" value="ECO:0007669"/>
    <property type="project" value="UniProtKB-EC"/>
</dbReference>
<dbReference type="PANTHER" id="PTHR43725:SF53">
    <property type="entry name" value="UDP-ARABINOSE 4-EPIMERASE 1"/>
    <property type="match status" value="1"/>
</dbReference>
<dbReference type="InterPro" id="IPR036291">
    <property type="entry name" value="NAD(P)-bd_dom_sf"/>
</dbReference>
<comment type="similarity">
    <text evidence="4 10">Belongs to the NAD(P)-dependent epimerase/dehydratase family.</text>
</comment>
<comment type="catalytic activity">
    <reaction evidence="1 10">
        <text>UDP-alpha-D-glucose = UDP-alpha-D-galactose</text>
        <dbReference type="Rhea" id="RHEA:22168"/>
        <dbReference type="ChEBI" id="CHEBI:58885"/>
        <dbReference type="ChEBI" id="CHEBI:66914"/>
        <dbReference type="EC" id="5.1.3.2"/>
    </reaction>
</comment>
<dbReference type="Proteomes" id="UP000692816">
    <property type="component" value="Unassembled WGS sequence"/>
</dbReference>
<dbReference type="EMBL" id="JAGEPA010000001">
    <property type="protein sequence ID" value="MBO1434040.1"/>
    <property type="molecule type" value="Genomic_DNA"/>
</dbReference>
<comment type="cofactor">
    <cofactor evidence="2 10">
        <name>NAD(+)</name>
        <dbReference type="ChEBI" id="CHEBI:57540"/>
    </cofactor>
</comment>
<keyword evidence="13" id="KW-1185">Reference proteome</keyword>
<evidence type="ECO:0000256" key="4">
    <source>
        <dbReference type="ARBA" id="ARBA00007637"/>
    </source>
</evidence>
<sequence>MASRGSILITGGAGYIGSHCAKAVAEVGFLPVVYDNLSTGHRNFVQWGPLVTGDVADHDKIAATIREHNALAVMHFAAFSAVGESVADPQKYFGNNVAGTLGLLRGMREAGCDRLVFSSTGAVYGNAGRDPIPESAAGPTVNPYGRSKFMIEQMLDDYRAAYQFKSVCLRYFNACGADASGTIGELRDPETHLIPRALMALLGHVPDFAIFGEDYETPDGTAVRDYIHVDDLAAAHIAALELLLKGGAGGVFNLGTGTGYSVREVLDAIRAETGEAVPSVVCERRAGDPPILVADPSRSESGLGFKASRSDLGHIIRSAWAWHQKAHPRRR</sequence>
<dbReference type="SUPFAM" id="SSF51735">
    <property type="entry name" value="NAD(P)-binding Rossmann-fold domains"/>
    <property type="match status" value="1"/>
</dbReference>
<dbReference type="CDD" id="cd05247">
    <property type="entry name" value="UDP_G4E_1_SDR_e"/>
    <property type="match status" value="1"/>
</dbReference>
<dbReference type="InterPro" id="IPR005886">
    <property type="entry name" value="UDP_G4E"/>
</dbReference>
<reference evidence="12" key="1">
    <citation type="journal article" date="2021" name="Int. J. Syst. Evol. Microbiol.">
        <title>Bradyrhizobium septentrionale sp. nov. (sv. septentrionale) and Bradyrhizobium quebecense sp. nov. (sv. septentrionale) associated with legumes native to Canada possess rearranged symbiosis genes and numerous insertion sequences.</title>
        <authorList>
            <person name="Bromfield E.S.P."/>
            <person name="Cloutier S."/>
        </authorList>
    </citation>
    <scope>NUCLEOTIDE SEQUENCE</scope>
    <source>
        <strain evidence="12">12S5</strain>
    </source>
</reference>
<comment type="pathway">
    <text evidence="3 10">Carbohydrate metabolism; galactose metabolism.</text>
</comment>
<dbReference type="EC" id="5.1.3.2" evidence="5 10"/>
<dbReference type="RefSeq" id="WP_207836594.1">
    <property type="nucleotide sequence ID" value="NZ_CP088282.1"/>
</dbReference>
<keyword evidence="8 10" id="KW-0413">Isomerase</keyword>
<evidence type="ECO:0000256" key="9">
    <source>
        <dbReference type="ARBA" id="ARBA00023277"/>
    </source>
</evidence>
<keyword evidence="7 10" id="KW-0520">NAD</keyword>
<dbReference type="Gene3D" id="3.90.25.10">
    <property type="entry name" value="UDP-galactose 4-epimerase, domain 1"/>
    <property type="match status" value="1"/>
</dbReference>
<protein>
    <recommendedName>
        <fullName evidence="6 10">UDP-glucose 4-epimerase</fullName>
        <ecNumber evidence="5 10">5.1.3.2</ecNumber>
    </recommendedName>
</protein>
<evidence type="ECO:0000256" key="8">
    <source>
        <dbReference type="ARBA" id="ARBA00023235"/>
    </source>
</evidence>
<dbReference type="Gene3D" id="3.40.50.720">
    <property type="entry name" value="NAD(P)-binding Rossmann-like Domain"/>
    <property type="match status" value="1"/>
</dbReference>
<evidence type="ECO:0000256" key="7">
    <source>
        <dbReference type="ARBA" id="ARBA00023027"/>
    </source>
</evidence>
<evidence type="ECO:0000313" key="13">
    <source>
        <dbReference type="Proteomes" id="UP000692816"/>
    </source>
</evidence>
<proteinExistence type="inferred from homology"/>
<evidence type="ECO:0000256" key="5">
    <source>
        <dbReference type="ARBA" id="ARBA00013189"/>
    </source>
</evidence>
<comment type="caution">
    <text evidence="12">The sequence shown here is derived from an EMBL/GenBank/DDBJ whole genome shotgun (WGS) entry which is preliminary data.</text>
</comment>
<dbReference type="PANTHER" id="PTHR43725">
    <property type="entry name" value="UDP-GLUCOSE 4-EPIMERASE"/>
    <property type="match status" value="1"/>
</dbReference>
<organism evidence="12 13">
    <name type="scientific">Bradyrhizobium quebecense</name>
    <dbReference type="NCBI Taxonomy" id="2748629"/>
    <lineage>
        <taxon>Bacteria</taxon>
        <taxon>Pseudomonadati</taxon>
        <taxon>Pseudomonadota</taxon>
        <taxon>Alphaproteobacteria</taxon>
        <taxon>Hyphomicrobiales</taxon>
        <taxon>Nitrobacteraceae</taxon>
        <taxon>Bradyrhizobium</taxon>
    </lineage>
</organism>
<evidence type="ECO:0000313" key="12">
    <source>
        <dbReference type="EMBL" id="MBO1434040.1"/>
    </source>
</evidence>
<evidence type="ECO:0000256" key="3">
    <source>
        <dbReference type="ARBA" id="ARBA00004947"/>
    </source>
</evidence>
<gene>
    <name evidence="12" type="primary">galE</name>
    <name evidence="12" type="ORF">J4P68_32780</name>
</gene>
<dbReference type="InterPro" id="IPR001509">
    <property type="entry name" value="Epimerase_deHydtase"/>
</dbReference>
<evidence type="ECO:0000259" key="11">
    <source>
        <dbReference type="Pfam" id="PF01370"/>
    </source>
</evidence>
<evidence type="ECO:0000256" key="10">
    <source>
        <dbReference type="RuleBase" id="RU366046"/>
    </source>
</evidence>